<keyword evidence="6" id="KW-0472">Membrane</keyword>
<accession>A0ABV9HVB2</accession>
<feature type="transmembrane region" description="Helical" evidence="6">
    <location>
        <begin position="1846"/>
        <end position="1868"/>
    </location>
</feature>
<feature type="transmembrane region" description="Helical" evidence="6">
    <location>
        <begin position="1889"/>
        <end position="1914"/>
    </location>
</feature>
<sequence>MRQLLLFTSLFLLSFVGSAQDNSLLYNGEQINGELIRVRNSKTTVVELDEVPYEADKIYTRLVAPSTSTNTSSENAGRTAAEFSVAPSGAASYTIPFTLPQGIRDIGPAVGLVYNSQAGEGIPGWGWNITGLSTITRIGTTKFHDGYVDGVDLDGNDRYVLDGQRLMLKSGIYGAANSVYETENYSNIKITALGNVSGAPSYFKVQYPDGALAYYGLAGNSRGKLEWAVHKKVDPQGNFIQYDYAISNNLLRINSIKYGSKGSTISPNEVRFIYKNRVRPQLSYIASQTFKRDEILDRVEIYSGGQIFRKYTLQHSTTSLGYERISNIQETNRNNNSFPPIYFTYGTSSTSITRINEEYSSIFPGVDSREDDIRMGDFDADGHQDMIVFRRGSNKTNFHLFNSVFGDSGNQELGQTINLGFDELFFSSILNHQNKNLQNQAITLVSEAVEATNSTVRFKNYLYGSGLFFQYEKAYTFPIGPEGNYNCDYGSPPGPNDRKIKKQYISGDFNGDGLTDVFAIPIKHYVTNCNGVEDPYSQYEECICEQDSVNLGNSPVYFINLDRSITGDTAVNVGTLISRINPSEDQLLGTDFNGDGKTDLIHIRNGSIRVYSLNNDGTSINQIAYTSDSYIDLEKPLISGDFNGDGKFDFATVTNENSEDWRFFLSKGTTFHKYTKDINIPYKKSELVIGTYNVNGISMSNPLYEYKYLSQDFNGDGKTDILYHEVVSPWNSTDIVSERMKLYSNSYDSASLTPYFQLTGSISDTNNGMAKFGIPIFTEGHGGNGNLEYGYIIQNRVFGYKFNKDHKVDTELTRITNDGLTTDIEYKNLTADNVNGDAPSFYTSDVQKEYPFVDIQVAPSLRLVERAIRTGSGMTQQQDFYYENAVINTAGLGFMGYEYTKRSNWYGDGVPILISGSRQDMSKRGAVVEEWVSSSLSNSPSQFSSKKEYNYVTSLSSNKVFANFPSSISTINGLEGYHTIVDTYTYNSYNNITQLLRTYPIIGYTRSTYTYSNNSSHSDYLYHVGRSLSKKVENQLYGQYFSNEEEYTYSNNILKIIKRKGVNTPWLTETLSHDLYGNITIKTVSGSGVTPREERFFYDNSGRFLIKSRDSKGLETTYNFDITRGTVISTIDPYDNSETFTYDGWDRPLIKVDYLGNETKYFYNKEILSGNNTTYTTYIDYPNKPDYKNWTNVFGLEIKTQSKSFNNKWIVQDTEFDVSGRIKRESVPYFENESAALWTNVLYDQYGRLISKTDPNNRTINSYYDGLTITTDDGVRNITSTKDVLGNVVLRTDDGGTVRYQYFPNGVLREAHYEDNIITTTIDGWGRKASLTDPSAGSYTYEYNIYGEIINETNPKGSVNYTYDNNGLLTNKEIVGDYASFSLDYLYDNLTKNLVSINGIDNLNNKSYIYNYLYDNFSRLSETTEITDGAQYTSVKQYDNLGRTSSLSFSTNEFNTGLSNNVSVTKIYDNSGILVELRESTTNELLWKLVEKNALALETKVDLGNGLRKTKEYDQYGNTTKILDVTPLVQGATPAMHMEYEWNSFRGLLISRENKVFDNWEETFTHDNLDRLTEIIGPAAREHEYDDRGRIADNTLVGKYQYGQSNNPYGLTQVNLNNQGDLFYQQRIQQIITYNSFKKPVSIKEQGQGKINYEYSPLMERSVAYYGGNSNDILERRYIRRYSAIAPIEIVIDQETGSTKILTYIAGDQYNAPIVHITKQESAEITNEFNYLHRDYLGSILGISGENGELLEQAQYGAWGTVDKFLSINGNSNFDNESILGRGFTGHEHLFEAGLIQMNGRLYDSSLGRFLNPDNFIQDPYNTQSFNRYSYVWNNPLLLSDPSGEIIFTAALLIGIGVGALAGAYFGGVQANDGNFNPLKWNWSSGKTLIGVFGGAVIGGIAGGVGVAVGFAVAPILASAGITGGILGGGLSAAAGGFVSGAITGGLMSLLPGGNPDNFLRNTIIGAVSGAALGFVIGGTIGGILTPKGHSIWTGKSLSNPKVSTVSSLQPEDATPLSTVDDGANSTNPASSPKTPNTNTIEPVKINKPQATYEVVKGIDGRDTFQLADELVAVRHHTGRDALKIIDKSKLINPSRGAPYGVDVEVAPFLNPKNVEVGQFARGAYVEFLVPRSQLSNIPGGYLGGTGNAARIITNGAPLDLSSSPFKVHFKIWKWF</sequence>
<evidence type="ECO:0000256" key="5">
    <source>
        <dbReference type="SAM" id="MobiDB-lite"/>
    </source>
</evidence>
<feature type="transmembrane region" description="Helical" evidence="6">
    <location>
        <begin position="1963"/>
        <end position="1985"/>
    </location>
</feature>
<reference evidence="9" key="1">
    <citation type="journal article" date="2019" name="Int. J. Syst. Evol. Microbiol.">
        <title>The Global Catalogue of Microorganisms (GCM) 10K type strain sequencing project: providing services to taxonomists for standard genome sequencing and annotation.</title>
        <authorList>
            <consortium name="The Broad Institute Genomics Platform"/>
            <consortium name="The Broad Institute Genome Sequencing Center for Infectious Disease"/>
            <person name="Wu L."/>
            <person name="Ma J."/>
        </authorList>
    </citation>
    <scope>NUCLEOTIDE SEQUENCE [LARGE SCALE GENOMIC DNA]</scope>
    <source>
        <strain evidence="9">YJ-61-S</strain>
    </source>
</reference>
<keyword evidence="6" id="KW-0812">Transmembrane</keyword>
<dbReference type="Gene3D" id="2.180.10.10">
    <property type="entry name" value="RHS repeat-associated core"/>
    <property type="match status" value="1"/>
</dbReference>
<dbReference type="NCBIfam" id="TIGR03696">
    <property type="entry name" value="Rhs_assc_core"/>
    <property type="match status" value="1"/>
</dbReference>
<dbReference type="SUPFAM" id="SSF69318">
    <property type="entry name" value="Integrin alpha N-terminal domain"/>
    <property type="match status" value="1"/>
</dbReference>
<organism evidence="8 9">
    <name type="scientific">Dokdonia ponticola</name>
    <dbReference type="NCBI Taxonomy" id="2041041"/>
    <lineage>
        <taxon>Bacteria</taxon>
        <taxon>Pseudomonadati</taxon>
        <taxon>Bacteroidota</taxon>
        <taxon>Flavobacteriia</taxon>
        <taxon>Flavobacteriales</taxon>
        <taxon>Flavobacteriaceae</taxon>
        <taxon>Dokdonia</taxon>
    </lineage>
</organism>
<feature type="chain" id="PRO_5046910447" evidence="7">
    <location>
        <begin position="20"/>
        <end position="2176"/>
    </location>
</feature>
<dbReference type="Proteomes" id="UP001596043">
    <property type="component" value="Unassembled WGS sequence"/>
</dbReference>
<dbReference type="Gene3D" id="2.40.128.340">
    <property type="match status" value="1"/>
</dbReference>
<feature type="compositionally biased region" description="Polar residues" evidence="5">
    <location>
        <begin position="2024"/>
        <end position="2041"/>
    </location>
</feature>
<feature type="compositionally biased region" description="Polar residues" evidence="5">
    <location>
        <begin position="1998"/>
        <end position="2010"/>
    </location>
</feature>
<evidence type="ECO:0000256" key="7">
    <source>
        <dbReference type="SAM" id="SignalP"/>
    </source>
</evidence>
<dbReference type="PANTHER" id="PTHR32305:SF15">
    <property type="entry name" value="PROTEIN RHSA-RELATED"/>
    <property type="match status" value="1"/>
</dbReference>
<evidence type="ECO:0000313" key="9">
    <source>
        <dbReference type="Proteomes" id="UP001596043"/>
    </source>
</evidence>
<gene>
    <name evidence="8" type="ORF">ACFO3O_09225</name>
</gene>
<feature type="region of interest" description="Disordered" evidence="5">
    <location>
        <begin position="1998"/>
        <end position="2042"/>
    </location>
</feature>
<dbReference type="InterPro" id="IPR028994">
    <property type="entry name" value="Integrin_alpha_N"/>
</dbReference>
<feature type="signal peptide" evidence="7">
    <location>
        <begin position="1"/>
        <end position="19"/>
    </location>
</feature>
<evidence type="ECO:0000256" key="4">
    <source>
        <dbReference type="ARBA" id="ARBA00023026"/>
    </source>
</evidence>
<feature type="transmembrane region" description="Helical" evidence="6">
    <location>
        <begin position="1926"/>
        <end position="1951"/>
    </location>
</feature>
<comment type="subcellular location">
    <subcellularLocation>
        <location evidence="1">Secreted</location>
    </subcellularLocation>
</comment>
<evidence type="ECO:0000256" key="3">
    <source>
        <dbReference type="ARBA" id="ARBA00022729"/>
    </source>
</evidence>
<proteinExistence type="predicted"/>
<evidence type="ECO:0000256" key="2">
    <source>
        <dbReference type="ARBA" id="ARBA00022525"/>
    </source>
</evidence>
<comment type="caution">
    <text evidence="8">The sequence shown here is derived from an EMBL/GenBank/DDBJ whole genome shotgun (WGS) entry which is preliminary data.</text>
</comment>
<dbReference type="PANTHER" id="PTHR32305">
    <property type="match status" value="1"/>
</dbReference>
<dbReference type="InterPro" id="IPR003284">
    <property type="entry name" value="Sal_SpvB"/>
</dbReference>
<keyword evidence="2" id="KW-0964">Secreted</keyword>
<keyword evidence="4" id="KW-0843">Virulence</keyword>
<keyword evidence="9" id="KW-1185">Reference proteome</keyword>
<dbReference type="Pfam" id="PF03534">
    <property type="entry name" value="SpvB"/>
    <property type="match status" value="1"/>
</dbReference>
<dbReference type="InterPro" id="IPR050708">
    <property type="entry name" value="T6SS_VgrG/RHS"/>
</dbReference>
<keyword evidence="3 7" id="KW-0732">Signal</keyword>
<name>A0ABV9HVB2_9FLAO</name>
<dbReference type="Pfam" id="PF13517">
    <property type="entry name" value="FG-GAP_3"/>
    <property type="match status" value="1"/>
</dbReference>
<protein>
    <submittedName>
        <fullName evidence="8">RHS repeat-associated core domain-containing protein</fullName>
    </submittedName>
</protein>
<keyword evidence="6" id="KW-1133">Transmembrane helix</keyword>
<evidence type="ECO:0000313" key="8">
    <source>
        <dbReference type="EMBL" id="MFC4634087.1"/>
    </source>
</evidence>
<dbReference type="RefSeq" id="WP_379978311.1">
    <property type="nucleotide sequence ID" value="NZ_JBHSFV010000004.1"/>
</dbReference>
<dbReference type="InterPro" id="IPR022385">
    <property type="entry name" value="Rhs_assc_core"/>
</dbReference>
<evidence type="ECO:0000256" key="1">
    <source>
        <dbReference type="ARBA" id="ARBA00004613"/>
    </source>
</evidence>
<evidence type="ECO:0000256" key="6">
    <source>
        <dbReference type="SAM" id="Phobius"/>
    </source>
</evidence>
<dbReference type="EMBL" id="JBHSFV010000004">
    <property type="protein sequence ID" value="MFC4634087.1"/>
    <property type="molecule type" value="Genomic_DNA"/>
</dbReference>
<dbReference type="InterPro" id="IPR013517">
    <property type="entry name" value="FG-GAP"/>
</dbReference>